<keyword evidence="5" id="KW-1185">Reference proteome</keyword>
<feature type="signal peptide" evidence="3">
    <location>
        <begin position="1"/>
        <end position="27"/>
    </location>
</feature>
<dbReference type="InterPro" id="IPR051792">
    <property type="entry name" value="GGT_bact"/>
</dbReference>
<keyword evidence="3" id="KW-0732">Signal</keyword>
<evidence type="ECO:0000313" key="5">
    <source>
        <dbReference type="Proteomes" id="UP001431181"/>
    </source>
</evidence>
<feature type="chain" id="PRO_5045603334" description="Gamma-glutamyltranspeptidase" evidence="3">
    <location>
        <begin position="28"/>
        <end position="104"/>
    </location>
</feature>
<proteinExistence type="inferred from homology"/>
<dbReference type="RefSeq" id="WP_265218288.1">
    <property type="nucleotide sequence ID" value="NZ_JAPEUL010000007.1"/>
</dbReference>
<feature type="transmembrane region" description="Helical" evidence="2">
    <location>
        <begin position="75"/>
        <end position="95"/>
    </location>
</feature>
<organism evidence="4 5">
    <name type="scientific">Marinomonas rhodophyticola</name>
    <dbReference type="NCBI Taxonomy" id="2992803"/>
    <lineage>
        <taxon>Bacteria</taxon>
        <taxon>Pseudomonadati</taxon>
        <taxon>Pseudomonadota</taxon>
        <taxon>Gammaproteobacteria</taxon>
        <taxon>Oceanospirillales</taxon>
        <taxon>Oceanospirillaceae</taxon>
        <taxon>Marinomonas</taxon>
    </lineage>
</organism>
<evidence type="ECO:0000256" key="2">
    <source>
        <dbReference type="SAM" id="Phobius"/>
    </source>
</evidence>
<evidence type="ECO:0008006" key="6">
    <source>
        <dbReference type="Google" id="ProtNLM"/>
    </source>
</evidence>
<evidence type="ECO:0000256" key="1">
    <source>
        <dbReference type="ARBA" id="ARBA00009381"/>
    </source>
</evidence>
<dbReference type="InterPro" id="IPR029055">
    <property type="entry name" value="Ntn_hydrolases_N"/>
</dbReference>
<dbReference type="Proteomes" id="UP001431181">
    <property type="component" value="Unassembled WGS sequence"/>
</dbReference>
<reference evidence="4" key="1">
    <citation type="submission" date="2022-11" db="EMBL/GenBank/DDBJ databases">
        <title>Marinomonas sp. nov., isolated from marine algae.</title>
        <authorList>
            <person name="Choi D.G."/>
            <person name="Kim J.M."/>
            <person name="Lee J.K."/>
            <person name="Baek J.H."/>
            <person name="Jeon C.O."/>
        </authorList>
    </citation>
    <scope>NUCLEOTIDE SEQUENCE</scope>
    <source>
        <strain evidence="4">KJ51-3</strain>
    </source>
</reference>
<keyword evidence="2" id="KW-0812">Transmembrane</keyword>
<sequence>MTPKKRWLHILCSIPLFIASQDLLAEAQAVDPMAPESASGIEEKTLTKAKEFMVATANPEASKAGYDVLKAGGSAIDALVAVQMVLGLVSTIFRLGRRRVCRLL</sequence>
<comment type="similarity">
    <text evidence="1">Belongs to the gamma-glutamyltransferase family.</text>
</comment>
<keyword evidence="2" id="KW-1133">Transmembrane helix</keyword>
<accession>A0ABT3KEY8</accession>
<gene>
    <name evidence="4" type="ORF">ONZ52_08990</name>
</gene>
<evidence type="ECO:0000256" key="3">
    <source>
        <dbReference type="SAM" id="SignalP"/>
    </source>
</evidence>
<protein>
    <recommendedName>
        <fullName evidence="6">Gamma-glutamyltranspeptidase</fullName>
    </recommendedName>
</protein>
<comment type="caution">
    <text evidence="4">The sequence shown here is derived from an EMBL/GenBank/DDBJ whole genome shotgun (WGS) entry which is preliminary data.</text>
</comment>
<keyword evidence="2" id="KW-0472">Membrane</keyword>
<dbReference type="PANTHER" id="PTHR43199:SF1">
    <property type="entry name" value="GLUTATHIONE HYDROLASE PROENZYME"/>
    <property type="match status" value="1"/>
</dbReference>
<dbReference type="SUPFAM" id="SSF56235">
    <property type="entry name" value="N-terminal nucleophile aminohydrolases (Ntn hydrolases)"/>
    <property type="match status" value="1"/>
</dbReference>
<dbReference type="EMBL" id="JAPEUL010000007">
    <property type="protein sequence ID" value="MCW4629090.1"/>
    <property type="molecule type" value="Genomic_DNA"/>
</dbReference>
<evidence type="ECO:0000313" key="4">
    <source>
        <dbReference type="EMBL" id="MCW4629090.1"/>
    </source>
</evidence>
<name>A0ABT3KEY8_9GAMM</name>
<dbReference type="PANTHER" id="PTHR43199">
    <property type="entry name" value="GLUTATHIONE HYDROLASE"/>
    <property type="match status" value="1"/>
</dbReference>